<accession>A0A4S8LK48</accession>
<name>A0A4S8LK48_DENBC</name>
<dbReference type="EMBL" id="ML179363">
    <property type="protein sequence ID" value="THU89576.1"/>
    <property type="molecule type" value="Genomic_DNA"/>
</dbReference>
<dbReference type="Proteomes" id="UP000297245">
    <property type="component" value="Unassembled WGS sequence"/>
</dbReference>
<evidence type="ECO:0000313" key="3">
    <source>
        <dbReference type="Proteomes" id="UP000297245"/>
    </source>
</evidence>
<evidence type="ECO:0000256" key="1">
    <source>
        <dbReference type="SAM" id="MobiDB-lite"/>
    </source>
</evidence>
<proteinExistence type="predicted"/>
<dbReference type="AlphaFoldDB" id="A0A4S8LK48"/>
<keyword evidence="3" id="KW-1185">Reference proteome</keyword>
<organism evidence="2 3">
    <name type="scientific">Dendrothele bispora (strain CBS 962.96)</name>
    <dbReference type="NCBI Taxonomy" id="1314807"/>
    <lineage>
        <taxon>Eukaryota</taxon>
        <taxon>Fungi</taxon>
        <taxon>Dikarya</taxon>
        <taxon>Basidiomycota</taxon>
        <taxon>Agaricomycotina</taxon>
        <taxon>Agaricomycetes</taxon>
        <taxon>Agaricomycetidae</taxon>
        <taxon>Agaricales</taxon>
        <taxon>Agaricales incertae sedis</taxon>
        <taxon>Dendrothele</taxon>
    </lineage>
</organism>
<reference evidence="2 3" key="1">
    <citation type="journal article" date="2019" name="Nat. Ecol. Evol.">
        <title>Megaphylogeny resolves global patterns of mushroom evolution.</title>
        <authorList>
            <person name="Varga T."/>
            <person name="Krizsan K."/>
            <person name="Foldi C."/>
            <person name="Dima B."/>
            <person name="Sanchez-Garcia M."/>
            <person name="Sanchez-Ramirez S."/>
            <person name="Szollosi G.J."/>
            <person name="Szarkandi J.G."/>
            <person name="Papp V."/>
            <person name="Albert L."/>
            <person name="Andreopoulos W."/>
            <person name="Angelini C."/>
            <person name="Antonin V."/>
            <person name="Barry K.W."/>
            <person name="Bougher N.L."/>
            <person name="Buchanan P."/>
            <person name="Buyck B."/>
            <person name="Bense V."/>
            <person name="Catcheside P."/>
            <person name="Chovatia M."/>
            <person name="Cooper J."/>
            <person name="Damon W."/>
            <person name="Desjardin D."/>
            <person name="Finy P."/>
            <person name="Geml J."/>
            <person name="Haridas S."/>
            <person name="Hughes K."/>
            <person name="Justo A."/>
            <person name="Karasinski D."/>
            <person name="Kautmanova I."/>
            <person name="Kiss B."/>
            <person name="Kocsube S."/>
            <person name="Kotiranta H."/>
            <person name="LaButti K.M."/>
            <person name="Lechner B.E."/>
            <person name="Liimatainen K."/>
            <person name="Lipzen A."/>
            <person name="Lukacs Z."/>
            <person name="Mihaltcheva S."/>
            <person name="Morgado L.N."/>
            <person name="Niskanen T."/>
            <person name="Noordeloos M.E."/>
            <person name="Ohm R.A."/>
            <person name="Ortiz-Santana B."/>
            <person name="Ovrebo C."/>
            <person name="Racz N."/>
            <person name="Riley R."/>
            <person name="Savchenko A."/>
            <person name="Shiryaev A."/>
            <person name="Soop K."/>
            <person name="Spirin V."/>
            <person name="Szebenyi C."/>
            <person name="Tomsovsky M."/>
            <person name="Tulloss R.E."/>
            <person name="Uehling J."/>
            <person name="Grigoriev I.V."/>
            <person name="Vagvolgyi C."/>
            <person name="Papp T."/>
            <person name="Martin F.M."/>
            <person name="Miettinen O."/>
            <person name="Hibbett D.S."/>
            <person name="Nagy L.G."/>
        </authorList>
    </citation>
    <scope>NUCLEOTIDE SEQUENCE [LARGE SCALE GENOMIC DNA]</scope>
    <source>
        <strain evidence="2 3">CBS 962.96</strain>
    </source>
</reference>
<evidence type="ECO:0000313" key="2">
    <source>
        <dbReference type="EMBL" id="THU89576.1"/>
    </source>
</evidence>
<feature type="region of interest" description="Disordered" evidence="1">
    <location>
        <begin position="1"/>
        <end position="34"/>
    </location>
</feature>
<feature type="compositionally biased region" description="Basic and acidic residues" evidence="1">
    <location>
        <begin position="25"/>
        <end position="34"/>
    </location>
</feature>
<sequence length="49" mass="5829">MGKPNQGGVLFPRKSSQTPTYLASRKKEEKRTLNREELRRRDSLHWFVV</sequence>
<gene>
    <name evidence="2" type="ORF">K435DRAFT_865151</name>
</gene>
<protein>
    <submittedName>
        <fullName evidence="2">Uncharacterized protein</fullName>
    </submittedName>
</protein>